<gene>
    <name evidence="1" type="ORF">N7515_003701</name>
</gene>
<reference evidence="1" key="1">
    <citation type="submission" date="2022-11" db="EMBL/GenBank/DDBJ databases">
        <authorList>
            <person name="Petersen C."/>
        </authorList>
    </citation>
    <scope>NUCLEOTIDE SEQUENCE</scope>
    <source>
        <strain evidence="1">IBT 22155</strain>
    </source>
</reference>
<dbReference type="Proteomes" id="UP001149079">
    <property type="component" value="Unassembled WGS sequence"/>
</dbReference>
<accession>A0A9W9L4X7</accession>
<sequence>MFNGGIVFLEGETLTLRQKGQGKRLEVAATKQQYVDQRARGAYIASICQPEACFDLSSAAQHQDPTEGDTKALNKRIRWQMENQERGLHFLPLDLSAVRIFVFVDGSFANNRDLTSQLGFAIILANEEMRSDEGTFKIRGNLIR</sequence>
<dbReference type="AlphaFoldDB" id="A0A9W9L4X7"/>
<dbReference type="OrthoDB" id="4368291at2759"/>
<reference evidence="1" key="2">
    <citation type="journal article" date="2023" name="IMA Fungus">
        <title>Comparative genomic study of the Penicillium genus elucidates a diverse pangenome and 15 lateral gene transfer events.</title>
        <authorList>
            <person name="Petersen C."/>
            <person name="Sorensen T."/>
            <person name="Nielsen M.R."/>
            <person name="Sondergaard T.E."/>
            <person name="Sorensen J.L."/>
            <person name="Fitzpatrick D.A."/>
            <person name="Frisvad J.C."/>
            <person name="Nielsen K.L."/>
        </authorList>
    </citation>
    <scope>NUCLEOTIDE SEQUENCE</scope>
    <source>
        <strain evidence="1">IBT 22155</strain>
    </source>
</reference>
<keyword evidence="2" id="KW-1185">Reference proteome</keyword>
<dbReference type="GeneID" id="81403615"/>
<evidence type="ECO:0000313" key="2">
    <source>
        <dbReference type="Proteomes" id="UP001149079"/>
    </source>
</evidence>
<proteinExistence type="predicted"/>
<name>A0A9W9L4X7_9EURO</name>
<dbReference type="RefSeq" id="XP_056523502.1">
    <property type="nucleotide sequence ID" value="XM_056664445.1"/>
</dbReference>
<evidence type="ECO:0000313" key="1">
    <source>
        <dbReference type="EMBL" id="KAJ5138853.1"/>
    </source>
</evidence>
<comment type="caution">
    <text evidence="1">The sequence shown here is derived from an EMBL/GenBank/DDBJ whole genome shotgun (WGS) entry which is preliminary data.</text>
</comment>
<dbReference type="EMBL" id="JAPQKL010000003">
    <property type="protein sequence ID" value="KAJ5138853.1"/>
    <property type="molecule type" value="Genomic_DNA"/>
</dbReference>
<protein>
    <submittedName>
        <fullName evidence="1">Uncharacterized protein</fullName>
    </submittedName>
</protein>
<organism evidence="1 2">
    <name type="scientific">Penicillium bovifimosum</name>
    <dbReference type="NCBI Taxonomy" id="126998"/>
    <lineage>
        <taxon>Eukaryota</taxon>
        <taxon>Fungi</taxon>
        <taxon>Dikarya</taxon>
        <taxon>Ascomycota</taxon>
        <taxon>Pezizomycotina</taxon>
        <taxon>Eurotiomycetes</taxon>
        <taxon>Eurotiomycetidae</taxon>
        <taxon>Eurotiales</taxon>
        <taxon>Aspergillaceae</taxon>
        <taxon>Penicillium</taxon>
    </lineage>
</organism>